<evidence type="ECO:0000313" key="2">
    <source>
        <dbReference type="Proteomes" id="UP000799324"/>
    </source>
</evidence>
<dbReference type="Pfam" id="PF01209">
    <property type="entry name" value="Ubie_methyltran"/>
    <property type="match status" value="1"/>
</dbReference>
<keyword evidence="1" id="KW-0808">Transferase</keyword>
<name>A0A6A6T191_9PLEO</name>
<gene>
    <name evidence="1" type="ORF">K491DRAFT_717985</name>
</gene>
<dbReference type="GO" id="GO:0008168">
    <property type="term" value="F:methyltransferase activity"/>
    <property type="evidence" value="ECO:0007669"/>
    <property type="project" value="UniProtKB-KW"/>
</dbReference>
<keyword evidence="1" id="KW-0489">Methyltransferase</keyword>
<organism evidence="1 2">
    <name type="scientific">Lophiostoma macrostomum CBS 122681</name>
    <dbReference type="NCBI Taxonomy" id="1314788"/>
    <lineage>
        <taxon>Eukaryota</taxon>
        <taxon>Fungi</taxon>
        <taxon>Dikarya</taxon>
        <taxon>Ascomycota</taxon>
        <taxon>Pezizomycotina</taxon>
        <taxon>Dothideomycetes</taxon>
        <taxon>Pleosporomycetidae</taxon>
        <taxon>Pleosporales</taxon>
        <taxon>Lophiostomataceae</taxon>
        <taxon>Lophiostoma</taxon>
    </lineage>
</organism>
<evidence type="ECO:0000313" key="1">
    <source>
        <dbReference type="EMBL" id="KAF2653482.1"/>
    </source>
</evidence>
<sequence length="273" mass="29404">MADAKYAVAENATRPYAQSLIKKAAAAKFPEFQVLDLAAGTGAVVAALYEHVPKDKWDIVHVTAGDSNEQQLEYLKSRAAKNGWTGLKTSAVGGGRNDIQLHSDHFTHLFINFGVFQFGQGALPKYNEVLKSGGFLGLTTWASLPWYPYVKKAIEGLGKSDVPSEQEVQDILYKGQAWGDASFVQKALSDAGFTSVEVDIEEQTVSAGTPEQFVEALENPIKLLAGGRGFKGSDADKAKIVGALQQELLKVAQSEFGSEVKLQLKGLVATARK</sequence>
<dbReference type="AlphaFoldDB" id="A0A6A6T191"/>
<dbReference type="SUPFAM" id="SSF53335">
    <property type="entry name" value="S-adenosyl-L-methionine-dependent methyltransferases"/>
    <property type="match status" value="1"/>
</dbReference>
<dbReference type="OrthoDB" id="2013972at2759"/>
<reference evidence="1" key="1">
    <citation type="journal article" date="2020" name="Stud. Mycol.">
        <title>101 Dothideomycetes genomes: a test case for predicting lifestyles and emergence of pathogens.</title>
        <authorList>
            <person name="Haridas S."/>
            <person name="Albert R."/>
            <person name="Binder M."/>
            <person name="Bloem J."/>
            <person name="Labutti K."/>
            <person name="Salamov A."/>
            <person name="Andreopoulos B."/>
            <person name="Baker S."/>
            <person name="Barry K."/>
            <person name="Bills G."/>
            <person name="Bluhm B."/>
            <person name="Cannon C."/>
            <person name="Castanera R."/>
            <person name="Culley D."/>
            <person name="Daum C."/>
            <person name="Ezra D."/>
            <person name="Gonzalez J."/>
            <person name="Henrissat B."/>
            <person name="Kuo A."/>
            <person name="Liang C."/>
            <person name="Lipzen A."/>
            <person name="Lutzoni F."/>
            <person name="Magnuson J."/>
            <person name="Mondo S."/>
            <person name="Nolan M."/>
            <person name="Ohm R."/>
            <person name="Pangilinan J."/>
            <person name="Park H.-J."/>
            <person name="Ramirez L."/>
            <person name="Alfaro M."/>
            <person name="Sun H."/>
            <person name="Tritt A."/>
            <person name="Yoshinaga Y."/>
            <person name="Zwiers L.-H."/>
            <person name="Turgeon B."/>
            <person name="Goodwin S."/>
            <person name="Spatafora J."/>
            <person name="Crous P."/>
            <person name="Grigoriev I."/>
        </authorList>
    </citation>
    <scope>NUCLEOTIDE SEQUENCE</scope>
    <source>
        <strain evidence="1">CBS 122681</strain>
    </source>
</reference>
<dbReference type="Proteomes" id="UP000799324">
    <property type="component" value="Unassembled WGS sequence"/>
</dbReference>
<proteinExistence type="predicted"/>
<dbReference type="EMBL" id="MU004380">
    <property type="protein sequence ID" value="KAF2653482.1"/>
    <property type="molecule type" value="Genomic_DNA"/>
</dbReference>
<dbReference type="Gene3D" id="3.40.50.150">
    <property type="entry name" value="Vaccinia Virus protein VP39"/>
    <property type="match status" value="1"/>
</dbReference>
<accession>A0A6A6T191</accession>
<dbReference type="InterPro" id="IPR029063">
    <property type="entry name" value="SAM-dependent_MTases_sf"/>
</dbReference>
<keyword evidence="2" id="KW-1185">Reference proteome</keyword>
<dbReference type="GO" id="GO:0032259">
    <property type="term" value="P:methylation"/>
    <property type="evidence" value="ECO:0007669"/>
    <property type="project" value="UniProtKB-KW"/>
</dbReference>
<protein>
    <submittedName>
        <fullName evidence="1">S-adenosyl-L-methionine-dependent methyltransferase</fullName>
    </submittedName>
</protein>